<feature type="transmembrane region" description="Helical" evidence="2">
    <location>
        <begin position="12"/>
        <end position="36"/>
    </location>
</feature>
<keyword evidence="2" id="KW-0472">Membrane</keyword>
<dbReference type="AlphaFoldDB" id="A0A0L6VPD9"/>
<proteinExistence type="predicted"/>
<feature type="region of interest" description="Disordered" evidence="1">
    <location>
        <begin position="344"/>
        <end position="374"/>
    </location>
</feature>
<feature type="transmembrane region" description="Helical" evidence="2">
    <location>
        <begin position="190"/>
        <end position="210"/>
    </location>
</feature>
<protein>
    <submittedName>
        <fullName evidence="3">Uncharacterized protein</fullName>
    </submittedName>
</protein>
<evidence type="ECO:0000313" key="4">
    <source>
        <dbReference type="Proteomes" id="UP000037035"/>
    </source>
</evidence>
<dbReference type="GO" id="GO:0005794">
    <property type="term" value="C:Golgi apparatus"/>
    <property type="evidence" value="ECO:0007669"/>
    <property type="project" value="TreeGrafter"/>
</dbReference>
<dbReference type="VEuPathDB" id="FungiDB:VP01_1253g6"/>
<dbReference type="PANTHER" id="PTHR34391">
    <property type="entry name" value="UPF0658 GOLGI APPARATUS MEMBRANE PROTEIN C1952.10C-RELATED"/>
    <property type="match status" value="1"/>
</dbReference>
<feature type="transmembrane region" description="Helical" evidence="2">
    <location>
        <begin position="90"/>
        <end position="109"/>
    </location>
</feature>
<feature type="transmembrane region" description="Helical" evidence="2">
    <location>
        <begin position="165"/>
        <end position="184"/>
    </location>
</feature>
<reference evidence="3 4" key="1">
    <citation type="submission" date="2015-08" db="EMBL/GenBank/DDBJ databases">
        <title>Next Generation Sequencing and Analysis of the Genome of Puccinia sorghi L Schw, the Causal Agent of Maize Common Rust.</title>
        <authorList>
            <person name="Rochi L."/>
            <person name="Burguener G."/>
            <person name="Darino M."/>
            <person name="Turjanski A."/>
            <person name="Kreff E."/>
            <person name="Dieguez M.J."/>
            <person name="Sacco F."/>
        </authorList>
    </citation>
    <scope>NUCLEOTIDE SEQUENCE [LARGE SCALE GENOMIC DNA]</scope>
    <source>
        <strain evidence="3 4">RO10H11247</strain>
    </source>
</reference>
<comment type="caution">
    <text evidence="3">The sequence shown here is derived from an EMBL/GenBank/DDBJ whole genome shotgun (WGS) entry which is preliminary data.</text>
</comment>
<feature type="transmembrane region" description="Helical" evidence="2">
    <location>
        <begin position="129"/>
        <end position="153"/>
    </location>
</feature>
<gene>
    <name evidence="3" type="ORF">VP01_1253g6</name>
</gene>
<dbReference type="OrthoDB" id="2448307at2759"/>
<dbReference type="EMBL" id="LAVV01002821">
    <property type="protein sequence ID" value="KNZ62576.1"/>
    <property type="molecule type" value="Genomic_DNA"/>
</dbReference>
<keyword evidence="4" id="KW-1185">Reference proteome</keyword>
<feature type="transmembrane region" description="Helical" evidence="2">
    <location>
        <begin position="217"/>
        <end position="237"/>
    </location>
</feature>
<keyword evidence="2" id="KW-0812">Transmembrane</keyword>
<accession>A0A0L6VPD9</accession>
<dbReference type="Proteomes" id="UP000037035">
    <property type="component" value="Unassembled WGS sequence"/>
</dbReference>
<dbReference type="InterPro" id="IPR040410">
    <property type="entry name" value="UPF0658_Golgi"/>
</dbReference>
<sequence>MNKFLPQSIYGRTFLFITILESLFDIILESIVIARLKLVHTLKISITTQDTNSTTIRAPLPVYLGIFILAHLFQLYFALDALRHKNTIQLIGLCGFNLAFLVYAGIQVPEIREIESLQSITNTDASTPTIILLIIPVCISISQAAFIYLTWHLFKEFVFMCLLKFDYFFFMAFSVQLVLLVPSVSPLERVLTIIALPTTLLLLLIGYYGVRREIKSVTFLFMLGLLSGSSYFIYKLFRIWQGRLDPRSYQNVFKSLTVFFDRNSSKQQKAWRAGVSRMGGVNSEGRHGYESREYGTGKAGEGVGVSMEEQSMSTFKSSTATVSKEDDDPVDEYFPASLHFSAHSPPPPFSLHPPPPTLSHSSDRPRLPIISNTSLSHLRRQNLLVPSPALDDSHKRMSID</sequence>
<evidence type="ECO:0000256" key="2">
    <source>
        <dbReference type="SAM" id="Phobius"/>
    </source>
</evidence>
<dbReference type="PANTHER" id="PTHR34391:SF2">
    <property type="entry name" value="TRP C-TERMINAL DOMAIN-CONTAINING PROTEIN"/>
    <property type="match status" value="1"/>
</dbReference>
<feature type="transmembrane region" description="Helical" evidence="2">
    <location>
        <begin position="56"/>
        <end position="78"/>
    </location>
</feature>
<evidence type="ECO:0000313" key="3">
    <source>
        <dbReference type="EMBL" id="KNZ62576.1"/>
    </source>
</evidence>
<name>A0A0L6VPD9_9BASI</name>
<feature type="compositionally biased region" description="Pro residues" evidence="1">
    <location>
        <begin position="344"/>
        <end position="357"/>
    </location>
</feature>
<organism evidence="3 4">
    <name type="scientific">Puccinia sorghi</name>
    <dbReference type="NCBI Taxonomy" id="27349"/>
    <lineage>
        <taxon>Eukaryota</taxon>
        <taxon>Fungi</taxon>
        <taxon>Dikarya</taxon>
        <taxon>Basidiomycota</taxon>
        <taxon>Pucciniomycotina</taxon>
        <taxon>Pucciniomycetes</taxon>
        <taxon>Pucciniales</taxon>
        <taxon>Pucciniaceae</taxon>
        <taxon>Puccinia</taxon>
    </lineage>
</organism>
<evidence type="ECO:0000256" key="1">
    <source>
        <dbReference type="SAM" id="MobiDB-lite"/>
    </source>
</evidence>
<keyword evidence="2" id="KW-1133">Transmembrane helix</keyword>